<dbReference type="AlphaFoldDB" id="A0A645HFQ9"/>
<proteinExistence type="predicted"/>
<comment type="caution">
    <text evidence="2">The sequence shown here is derived from an EMBL/GenBank/DDBJ whole genome shotgun (WGS) entry which is preliminary data.</text>
</comment>
<keyword evidence="1" id="KW-0812">Transmembrane</keyword>
<keyword evidence="1" id="KW-0472">Membrane</keyword>
<gene>
    <name evidence="2" type="ORF">SDC9_184923</name>
</gene>
<organism evidence="2">
    <name type="scientific">bioreactor metagenome</name>
    <dbReference type="NCBI Taxonomy" id="1076179"/>
    <lineage>
        <taxon>unclassified sequences</taxon>
        <taxon>metagenomes</taxon>
        <taxon>ecological metagenomes</taxon>
    </lineage>
</organism>
<dbReference type="PROSITE" id="PS51257">
    <property type="entry name" value="PROKAR_LIPOPROTEIN"/>
    <property type="match status" value="1"/>
</dbReference>
<name>A0A645HFQ9_9ZZZZ</name>
<reference evidence="2" key="1">
    <citation type="submission" date="2019-08" db="EMBL/GenBank/DDBJ databases">
        <authorList>
            <person name="Kucharzyk K."/>
            <person name="Murdoch R.W."/>
            <person name="Higgins S."/>
            <person name="Loffler F."/>
        </authorList>
    </citation>
    <scope>NUCLEOTIDE SEQUENCE</scope>
</reference>
<feature type="transmembrane region" description="Helical" evidence="1">
    <location>
        <begin position="12"/>
        <end position="33"/>
    </location>
</feature>
<accession>A0A645HFQ9</accession>
<protein>
    <submittedName>
        <fullName evidence="2">Uncharacterized protein</fullName>
    </submittedName>
</protein>
<dbReference type="EMBL" id="VSSQ01092046">
    <property type="protein sequence ID" value="MPN37406.1"/>
    <property type="molecule type" value="Genomic_DNA"/>
</dbReference>
<evidence type="ECO:0000256" key="1">
    <source>
        <dbReference type="SAM" id="Phobius"/>
    </source>
</evidence>
<evidence type="ECO:0000313" key="2">
    <source>
        <dbReference type="EMBL" id="MPN37406.1"/>
    </source>
</evidence>
<keyword evidence="1" id="KW-1133">Transmembrane helix</keyword>
<sequence>MKNEKYMEYSHAASGYIFFVICILVASGCSLVIRSLKLCPSLYILIEKRGENHNETREQTFYDYIYRIHCLLCGTHDRVDGMAHRSELFGRGIYPEAGGYRYTDPRYALCWVWLEGYRAFAHRGFTRHNHRSCIGAGCICGGVYH</sequence>